<evidence type="ECO:0000256" key="1">
    <source>
        <dbReference type="ARBA" id="ARBA00001936"/>
    </source>
</evidence>
<keyword evidence="3" id="KW-0479">Metal-binding</keyword>
<dbReference type="InterPro" id="IPR008930">
    <property type="entry name" value="Terpenoid_cyclase/PrenylTrfase"/>
</dbReference>
<comment type="similarity">
    <text evidence="7">Belongs to the terpene synthase family. Tpsa subfamily.</text>
</comment>
<dbReference type="Gene3D" id="1.50.10.130">
    <property type="entry name" value="Terpene synthase, N-terminal domain"/>
    <property type="match status" value="1"/>
</dbReference>
<dbReference type="InterPro" id="IPR044814">
    <property type="entry name" value="Terpene_cyclase_plant_C1"/>
</dbReference>
<gene>
    <name evidence="11" type="ORF">HID58_011988</name>
</gene>
<dbReference type="InterPro" id="IPR034741">
    <property type="entry name" value="Terpene_cyclase-like_1_C"/>
</dbReference>
<dbReference type="Pfam" id="PF01397">
    <property type="entry name" value="Terpene_synth"/>
    <property type="match status" value="1"/>
</dbReference>
<accession>A0ABQ8DZV3</accession>
<keyword evidence="4" id="KW-0460">Magnesium</keyword>
<feature type="region of interest" description="Disordered" evidence="8">
    <location>
        <begin position="590"/>
        <end position="1025"/>
    </location>
</feature>
<dbReference type="SFLD" id="SFLDS00005">
    <property type="entry name" value="Isoprenoid_Synthase_Type_I"/>
    <property type="match status" value="1"/>
</dbReference>
<feature type="compositionally biased region" description="Polar residues" evidence="8">
    <location>
        <begin position="753"/>
        <end position="768"/>
    </location>
</feature>
<dbReference type="Proteomes" id="UP000824890">
    <property type="component" value="Unassembled WGS sequence"/>
</dbReference>
<feature type="compositionally biased region" description="Basic and acidic residues" evidence="8">
    <location>
        <begin position="596"/>
        <end position="606"/>
    </location>
</feature>
<reference evidence="11 12" key="1">
    <citation type="submission" date="2021-05" db="EMBL/GenBank/DDBJ databases">
        <title>Genome Assembly of Synthetic Allotetraploid Brassica napus Reveals Homoeologous Exchanges between Subgenomes.</title>
        <authorList>
            <person name="Davis J.T."/>
        </authorList>
    </citation>
    <scope>NUCLEOTIDE SEQUENCE [LARGE SCALE GENOMIC DNA]</scope>
    <source>
        <strain evidence="12">cv. Da-Ae</strain>
        <tissue evidence="11">Seedling</tissue>
    </source>
</reference>
<feature type="compositionally biased region" description="Acidic residues" evidence="8">
    <location>
        <begin position="868"/>
        <end position="906"/>
    </location>
</feature>
<keyword evidence="6" id="KW-0456">Lyase</keyword>
<feature type="compositionally biased region" description="Basic and acidic residues" evidence="8">
    <location>
        <begin position="615"/>
        <end position="624"/>
    </location>
</feature>
<evidence type="ECO:0000259" key="10">
    <source>
        <dbReference type="Pfam" id="PF03936"/>
    </source>
</evidence>
<dbReference type="SFLD" id="SFLDG01019">
    <property type="entry name" value="Terpene_Cyclase_Like_1_C_Termi"/>
    <property type="match status" value="1"/>
</dbReference>
<feature type="compositionally biased region" description="Basic and acidic residues" evidence="8">
    <location>
        <begin position="785"/>
        <end position="795"/>
    </location>
</feature>
<comment type="cofactor">
    <cofactor evidence="2">
        <name>Mg(2+)</name>
        <dbReference type="ChEBI" id="CHEBI:18420"/>
    </cofactor>
</comment>
<evidence type="ECO:0000256" key="3">
    <source>
        <dbReference type="ARBA" id="ARBA00022723"/>
    </source>
</evidence>
<keyword evidence="12" id="KW-1185">Reference proteome</keyword>
<comment type="caution">
    <text evidence="11">The sequence shown here is derived from an EMBL/GenBank/DDBJ whole genome shotgun (WGS) entry which is preliminary data.</text>
</comment>
<dbReference type="InterPro" id="IPR005630">
    <property type="entry name" value="Terpene_synthase_metal-bd"/>
</dbReference>
<evidence type="ECO:0000256" key="4">
    <source>
        <dbReference type="ARBA" id="ARBA00022842"/>
    </source>
</evidence>
<dbReference type="PANTHER" id="PTHR31225:SF93">
    <property type="entry name" value="ALPHA-HUMULENE_(-)-(E)-BETA-CARYOPHYLLENE SYNTHASE"/>
    <property type="match status" value="1"/>
</dbReference>
<evidence type="ECO:0000259" key="9">
    <source>
        <dbReference type="Pfam" id="PF01397"/>
    </source>
</evidence>
<evidence type="ECO:0000256" key="6">
    <source>
        <dbReference type="ARBA" id="ARBA00023239"/>
    </source>
</evidence>
<dbReference type="SUPFAM" id="SSF48576">
    <property type="entry name" value="Terpenoid synthases"/>
    <property type="match status" value="1"/>
</dbReference>
<feature type="compositionally biased region" description="Basic and acidic residues" evidence="8">
    <location>
        <begin position="637"/>
        <end position="680"/>
    </location>
</feature>
<feature type="domain" description="Terpene synthase metal-binding" evidence="10">
    <location>
        <begin position="310"/>
        <end position="549"/>
    </location>
</feature>
<dbReference type="PANTHER" id="PTHR31225">
    <property type="entry name" value="OS04G0344100 PROTEIN-RELATED"/>
    <property type="match status" value="1"/>
</dbReference>
<dbReference type="InterPro" id="IPR050148">
    <property type="entry name" value="Terpene_synthase-like"/>
</dbReference>
<feature type="compositionally biased region" description="Polar residues" evidence="8">
    <location>
        <begin position="941"/>
        <end position="969"/>
    </location>
</feature>
<dbReference type="CDD" id="cd00684">
    <property type="entry name" value="Terpene_cyclase_plant_C1"/>
    <property type="match status" value="1"/>
</dbReference>
<evidence type="ECO:0000313" key="12">
    <source>
        <dbReference type="Proteomes" id="UP000824890"/>
    </source>
</evidence>
<dbReference type="InterPro" id="IPR036965">
    <property type="entry name" value="Terpene_synth_N_sf"/>
</dbReference>
<evidence type="ECO:0000256" key="8">
    <source>
        <dbReference type="SAM" id="MobiDB-lite"/>
    </source>
</evidence>
<dbReference type="InterPro" id="IPR008949">
    <property type="entry name" value="Isoprenoid_synthase_dom_sf"/>
</dbReference>
<proteinExistence type="inferred from homology"/>
<feature type="non-terminal residue" evidence="11">
    <location>
        <position position="1025"/>
    </location>
</feature>
<dbReference type="EMBL" id="JAGKQM010000003">
    <property type="protein sequence ID" value="KAH0934871.1"/>
    <property type="molecule type" value="Genomic_DNA"/>
</dbReference>
<sequence length="1025" mass="117004">MQINLDPGTKSQRLKMQTSSMSMSFGPKIIPRTHKVTLYQKTKLSLLPRPLLQNQTLPRKPTKQDSFFVMATSNDLESTRPLAQFTPTFLGDHHFSVPVNDYEIDAIEHEIESVMKPCVRDMLMSFHTCTKDKIRLIHLLISLAISHYFENEIEEILNKAFGELEILTDTEDDLETISIMFEVFRLYGHKMPCVVFERFKWEHDGKFKESVVGDRDVAVVPSIIMEEARSFTRTHLAVTTTHPHLSKLIQHVLYIPRYRCIEIAVAREYISFYKEEEYHDEKLLKFAKLNFSYCQLHYIKELKSLTKWWKEIDLASKLPYTFRDRIAEYGLGIVGIYLEPRYSLARVICTKISMIMTVVDDTYDAYGTLPEVTSFTDALQRWDIGAIEDLPSYMQIIFRNLWEIIQDIEREMSSLGRHGGVQPTINEIKSLTKEGYIKIAKWARTGHVPSFEEYMEVGVVTAAMDDMTLYIFLGMEDCDEKIMYEWVASKPKFIHAFNVVLRLTNDIATFEEELKRGEVANGVNCYMKQHGVTQEEAVTELKKMIKDHHEIMMEEFFKASSTVPRQILVRVFNLARVIYLFYKEGDGFGHPGPHRLTKEANREANRDQGQQSRLDMNRKGDLAKRFSAAGPKAPSYLERRSGEGTQRDNRDSVWKRMDSRYAPRDDHRENNRYAPRDRDIPPPSKEAYNKRRYDDSFAASKHREEARREERKRIPSSQSAKGERAPEEPGDKQLVRPSSSSKGEKTADVPLKTSLTQPQLAKQLNSSPDHIRERPFRLALQKSSGDLKLKGKVGDLGDSSESVSSAKKSLKFAAETNQSPPKAHPRSPPVNSEEGKKKSWYEMTLEEEEEVSKKATDDKDKLSTGDPELNEVDDPNAEKILEDEDWMIDGENFDDDDLMDEDDLLYDENHKEEEVEQLMPPKTKPGSITNEYDGEKKADETQNWPVGNATGPGSSNDLQQPPALSSQSPFKKKKGSPNPNAAGLSLTKRNMLKGLASPKTKDGPALGSNSSMGQIDKTAGGGSED</sequence>
<feature type="compositionally biased region" description="Basic and acidic residues" evidence="8">
    <location>
        <begin position="687"/>
        <end position="713"/>
    </location>
</feature>
<comment type="cofactor">
    <cofactor evidence="1">
        <name>Mn(2+)</name>
        <dbReference type="ChEBI" id="CHEBI:29035"/>
    </cofactor>
</comment>
<feature type="compositionally biased region" description="Basic and acidic residues" evidence="8">
    <location>
        <begin position="721"/>
        <end position="734"/>
    </location>
</feature>
<feature type="domain" description="Terpene synthase N-terminal" evidence="9">
    <location>
        <begin position="103"/>
        <end position="253"/>
    </location>
</feature>
<organism evidence="11 12">
    <name type="scientific">Brassica napus</name>
    <name type="common">Rape</name>
    <dbReference type="NCBI Taxonomy" id="3708"/>
    <lineage>
        <taxon>Eukaryota</taxon>
        <taxon>Viridiplantae</taxon>
        <taxon>Streptophyta</taxon>
        <taxon>Embryophyta</taxon>
        <taxon>Tracheophyta</taxon>
        <taxon>Spermatophyta</taxon>
        <taxon>Magnoliopsida</taxon>
        <taxon>eudicotyledons</taxon>
        <taxon>Gunneridae</taxon>
        <taxon>Pentapetalae</taxon>
        <taxon>rosids</taxon>
        <taxon>malvids</taxon>
        <taxon>Brassicales</taxon>
        <taxon>Brassicaceae</taxon>
        <taxon>Brassiceae</taxon>
        <taxon>Brassica</taxon>
    </lineage>
</organism>
<keyword evidence="5" id="KW-0464">Manganese</keyword>
<evidence type="ECO:0000313" key="11">
    <source>
        <dbReference type="EMBL" id="KAH0934871.1"/>
    </source>
</evidence>
<dbReference type="Gene3D" id="1.10.600.10">
    <property type="entry name" value="Farnesyl Diphosphate Synthase"/>
    <property type="match status" value="1"/>
</dbReference>
<dbReference type="InterPro" id="IPR001906">
    <property type="entry name" value="Terpene_synth_N"/>
</dbReference>
<protein>
    <submittedName>
        <fullName evidence="11">Uncharacterized protein</fullName>
    </submittedName>
</protein>
<evidence type="ECO:0000256" key="7">
    <source>
        <dbReference type="ARBA" id="ARBA00038405"/>
    </source>
</evidence>
<dbReference type="Pfam" id="PF03936">
    <property type="entry name" value="Terpene_synth_C"/>
    <property type="match status" value="1"/>
</dbReference>
<evidence type="ECO:0000256" key="2">
    <source>
        <dbReference type="ARBA" id="ARBA00001946"/>
    </source>
</evidence>
<name>A0ABQ8DZV3_BRANA</name>
<evidence type="ECO:0000256" key="5">
    <source>
        <dbReference type="ARBA" id="ARBA00023211"/>
    </source>
</evidence>
<feature type="compositionally biased region" description="Basic and acidic residues" evidence="8">
    <location>
        <begin position="851"/>
        <end position="863"/>
    </location>
</feature>
<dbReference type="SUPFAM" id="SSF48239">
    <property type="entry name" value="Terpenoid cyclases/Protein prenyltransferases"/>
    <property type="match status" value="1"/>
</dbReference>